<dbReference type="Proteomes" id="UP000256304">
    <property type="component" value="Unassembled WGS sequence"/>
</dbReference>
<organism evidence="5 6">
    <name type="scientific">Paenibacillus taihuensis</name>
    <dbReference type="NCBI Taxonomy" id="1156355"/>
    <lineage>
        <taxon>Bacteria</taxon>
        <taxon>Bacillati</taxon>
        <taxon>Bacillota</taxon>
        <taxon>Bacilli</taxon>
        <taxon>Bacillales</taxon>
        <taxon>Paenibacillaceae</taxon>
        <taxon>Paenibacillus</taxon>
    </lineage>
</organism>
<feature type="domain" description="NAD-dependent epimerase/dehydratase" evidence="4">
    <location>
        <begin position="9"/>
        <end position="218"/>
    </location>
</feature>
<keyword evidence="3" id="KW-0520">NAD</keyword>
<evidence type="ECO:0000256" key="3">
    <source>
        <dbReference type="ARBA" id="ARBA00023027"/>
    </source>
</evidence>
<evidence type="ECO:0000256" key="2">
    <source>
        <dbReference type="ARBA" id="ARBA00023002"/>
    </source>
</evidence>
<dbReference type="InterPro" id="IPR001509">
    <property type="entry name" value="Epimerase_deHydtase"/>
</dbReference>
<sequence length="286" mass="31564">MGANTMKTIAVTGASGKLGSRVVEELQRQGYQVVALDNRRSDKLRCKQITVDLSQLGQVISGVNGAEGIIHLAAIPSPTGFAYEHIFANNVNSTYNVLEAASILGIKKAVIGSSESSYGFCWAPTAFDPHYLPVDEAHPQIPQECYGLSKVVNEQTAETFNRRNGMQVSSMRYSTILTSDELKSIRQSFAEPERFKRTLWSYIHVDDAVSATVAALVADGLGAVSLGITSSDTLSDWETERLLEAFYPDVRDRRKRFEGREAIVSNALAQRLLNWSPTRSWENVEE</sequence>
<protein>
    <submittedName>
        <fullName evidence="5">Nucleoside-diphosphate-sugar epimerase</fullName>
    </submittedName>
</protein>
<dbReference type="CDD" id="cd08946">
    <property type="entry name" value="SDR_e"/>
    <property type="match status" value="1"/>
</dbReference>
<dbReference type="PANTHER" id="PTHR43103:SF5">
    <property type="entry name" value="4-EPIMERASE, PUTATIVE (AFU_ORTHOLOGUE AFUA_7G00360)-RELATED"/>
    <property type="match status" value="1"/>
</dbReference>
<evidence type="ECO:0000259" key="4">
    <source>
        <dbReference type="Pfam" id="PF01370"/>
    </source>
</evidence>
<dbReference type="AlphaFoldDB" id="A0A3D9RYQ0"/>
<reference evidence="5 6" key="1">
    <citation type="submission" date="2018-08" db="EMBL/GenBank/DDBJ databases">
        <title>Genomic Encyclopedia of Type Strains, Phase III (KMG-III): the genomes of soil and plant-associated and newly described type strains.</title>
        <authorList>
            <person name="Whitman W."/>
        </authorList>
    </citation>
    <scope>NUCLEOTIDE SEQUENCE [LARGE SCALE GENOMIC DNA]</scope>
    <source>
        <strain evidence="5 6">CGMCC 1.10966</strain>
    </source>
</reference>
<name>A0A3D9RYQ0_9BACL</name>
<gene>
    <name evidence="5" type="ORF">A8990_11348</name>
</gene>
<dbReference type="GO" id="GO:0016491">
    <property type="term" value="F:oxidoreductase activity"/>
    <property type="evidence" value="ECO:0007669"/>
    <property type="project" value="UniProtKB-KW"/>
</dbReference>
<keyword evidence="6" id="KW-1185">Reference proteome</keyword>
<dbReference type="SUPFAM" id="SSF51735">
    <property type="entry name" value="NAD(P)-binding Rossmann-fold domains"/>
    <property type="match status" value="1"/>
</dbReference>
<dbReference type="Gene3D" id="3.40.50.720">
    <property type="entry name" value="NAD(P)-binding Rossmann-like Domain"/>
    <property type="match status" value="1"/>
</dbReference>
<accession>A0A3D9RYQ0</accession>
<evidence type="ECO:0000256" key="1">
    <source>
        <dbReference type="ARBA" id="ARBA00007637"/>
    </source>
</evidence>
<keyword evidence="2" id="KW-0560">Oxidoreductase</keyword>
<proteinExistence type="inferred from homology"/>
<dbReference type="InterPro" id="IPR036291">
    <property type="entry name" value="NAD(P)-bd_dom_sf"/>
</dbReference>
<dbReference type="EMBL" id="QTTN01000013">
    <property type="protein sequence ID" value="REE85130.1"/>
    <property type="molecule type" value="Genomic_DNA"/>
</dbReference>
<evidence type="ECO:0000313" key="6">
    <source>
        <dbReference type="Proteomes" id="UP000256304"/>
    </source>
</evidence>
<comment type="similarity">
    <text evidence="1">Belongs to the NAD(P)-dependent epimerase/dehydratase family.</text>
</comment>
<evidence type="ECO:0000313" key="5">
    <source>
        <dbReference type="EMBL" id="REE85130.1"/>
    </source>
</evidence>
<dbReference type="PANTHER" id="PTHR43103">
    <property type="entry name" value="NUCLEOSIDE-DIPHOSPHATE-SUGAR EPIMERASE"/>
    <property type="match status" value="1"/>
</dbReference>
<dbReference type="Pfam" id="PF01370">
    <property type="entry name" value="Epimerase"/>
    <property type="match status" value="1"/>
</dbReference>
<comment type="caution">
    <text evidence="5">The sequence shown here is derived from an EMBL/GenBank/DDBJ whole genome shotgun (WGS) entry which is preliminary data.</text>
</comment>